<dbReference type="Gene3D" id="3.50.50.60">
    <property type="entry name" value="FAD/NAD(P)-binding domain"/>
    <property type="match status" value="2"/>
</dbReference>
<feature type="domain" description="Amine oxidase" evidence="4">
    <location>
        <begin position="16"/>
        <end position="443"/>
    </location>
</feature>
<gene>
    <name evidence="5" type="ORF">ACFOUR_12075</name>
</gene>
<dbReference type="EMBL" id="JBHSAQ010000010">
    <property type="protein sequence ID" value="MFC3959101.1"/>
    <property type="molecule type" value="Genomic_DNA"/>
</dbReference>
<name>A0ABD5NQ05_9EURY</name>
<dbReference type="PANTHER" id="PTHR10668">
    <property type="entry name" value="PHYTOENE DEHYDROGENASE"/>
    <property type="match status" value="1"/>
</dbReference>
<dbReference type="PANTHER" id="PTHR10668:SF105">
    <property type="entry name" value="DEHYDROGENASE-RELATED"/>
    <property type="match status" value="1"/>
</dbReference>
<evidence type="ECO:0000256" key="2">
    <source>
        <dbReference type="ARBA" id="ARBA00038825"/>
    </source>
</evidence>
<evidence type="ECO:0000313" key="6">
    <source>
        <dbReference type="Proteomes" id="UP001595846"/>
    </source>
</evidence>
<dbReference type="InterPro" id="IPR036188">
    <property type="entry name" value="FAD/NAD-bd_sf"/>
</dbReference>
<dbReference type="AlphaFoldDB" id="A0ABD5NQ05"/>
<dbReference type="RefSeq" id="WP_256533501.1">
    <property type="nucleotide sequence ID" value="NZ_CP101824.1"/>
</dbReference>
<dbReference type="Proteomes" id="UP001595846">
    <property type="component" value="Unassembled WGS sequence"/>
</dbReference>
<comment type="caution">
    <text evidence="5">The sequence shown here is derived from an EMBL/GenBank/DDBJ whole genome shotgun (WGS) entry which is preliminary data.</text>
</comment>
<organism evidence="5 6">
    <name type="scientific">Halovivax cerinus</name>
    <dbReference type="NCBI Taxonomy" id="1487865"/>
    <lineage>
        <taxon>Archaea</taxon>
        <taxon>Methanobacteriati</taxon>
        <taxon>Methanobacteriota</taxon>
        <taxon>Stenosarchaea group</taxon>
        <taxon>Halobacteria</taxon>
        <taxon>Halobacteriales</taxon>
        <taxon>Natrialbaceae</taxon>
        <taxon>Halovivax</taxon>
    </lineage>
</organism>
<evidence type="ECO:0000256" key="3">
    <source>
        <dbReference type="ARBA" id="ARBA00040298"/>
    </source>
</evidence>
<evidence type="ECO:0000313" key="5">
    <source>
        <dbReference type="EMBL" id="MFC3959101.1"/>
    </source>
</evidence>
<comment type="function">
    <text evidence="1">Probable oxidoreductase that may play a role as regulator of mitochondrial function.</text>
</comment>
<proteinExistence type="predicted"/>
<evidence type="ECO:0000256" key="1">
    <source>
        <dbReference type="ARBA" id="ARBA00037217"/>
    </source>
</evidence>
<dbReference type="InterPro" id="IPR002937">
    <property type="entry name" value="Amino_oxidase"/>
</dbReference>
<comment type="subunit">
    <text evidence="2">Interacts with COX5B; this interaction may contribute to localize PYROXD2 to the inner face of the inner mitochondrial membrane.</text>
</comment>
<sequence length="551" mass="58457">MVPTYDDVIVGGGHNGLVAALYLADAGRDVCVLERNETLGGATRSGERTVEGYVHDTYATNMNLFRGSAVYEDFGAELKEEGLSFATSSEPFATVFPDGTALRVYQDTDRTREELAAHSAGDAEGWETLRGEFGRFAETLAPLMGQALPSLAAGRTLVEAVRSEGPSGLVDLAQIPLSSTRELGEAYFETPEARALMACWGLHLDFGPDVSGGALFPFLESFSALEGGISVAEGGASAVPESLAVLVEARGGEVRTDAEVTAVETRDGAVTGVELVDGDRIQTAETVVANLTPTVLFGDLVEADAVPASFADRVDRYEYGPGTMMIHLALDERPDWAAGSDLREFAYVHVGPSVDTLAETYTDAQNGVIPAEPMLVVGQTTAVDESRTPDDGHVLWVQVRALPSEIEGDAAGEIDATDWADAADPVADRVIDALETYAPGLEDQIRERDVLSPADLEAGNPNLVGGDSVAGSHHFRQNFLWRPFPGWSRYATPVDGLYTCGAATWPGAGVNATSGCLCAERILSSPIEERALRTAESAVGTVARRVRRTLD</sequence>
<dbReference type="GeneID" id="73902631"/>
<dbReference type="Pfam" id="PF01593">
    <property type="entry name" value="Amino_oxidase"/>
    <property type="match status" value="1"/>
</dbReference>
<protein>
    <recommendedName>
        <fullName evidence="3">Pyridine nucleotide-disulfide oxidoreductase domain-containing protein 2</fullName>
    </recommendedName>
</protein>
<keyword evidence="6" id="KW-1185">Reference proteome</keyword>
<reference evidence="5 6" key="1">
    <citation type="journal article" date="2019" name="Int. J. Syst. Evol. Microbiol.">
        <title>The Global Catalogue of Microorganisms (GCM) 10K type strain sequencing project: providing services to taxonomists for standard genome sequencing and annotation.</title>
        <authorList>
            <consortium name="The Broad Institute Genomics Platform"/>
            <consortium name="The Broad Institute Genome Sequencing Center for Infectious Disease"/>
            <person name="Wu L."/>
            <person name="Ma J."/>
        </authorList>
    </citation>
    <scope>NUCLEOTIDE SEQUENCE [LARGE SCALE GENOMIC DNA]</scope>
    <source>
        <strain evidence="5 6">IBRC-M 10256</strain>
    </source>
</reference>
<accession>A0ABD5NQ05</accession>
<evidence type="ECO:0000259" key="4">
    <source>
        <dbReference type="Pfam" id="PF01593"/>
    </source>
</evidence>
<dbReference type="SUPFAM" id="SSF51905">
    <property type="entry name" value="FAD/NAD(P)-binding domain"/>
    <property type="match status" value="1"/>
</dbReference>